<evidence type="ECO:0000313" key="11">
    <source>
        <dbReference type="Proteomes" id="UP000233200"/>
    </source>
</evidence>
<dbReference type="InterPro" id="IPR036116">
    <property type="entry name" value="FN3_sf"/>
</dbReference>
<dbReference type="GO" id="GO:0061630">
    <property type="term" value="F:ubiquitin protein ligase activity"/>
    <property type="evidence" value="ECO:0007669"/>
    <property type="project" value="UniProtKB-EC"/>
</dbReference>
<dbReference type="GeneTree" id="ENSGT00940000158441"/>
<feature type="domain" description="B30.2/SPRY" evidence="8">
    <location>
        <begin position="504"/>
        <end position="702"/>
    </location>
</feature>
<dbReference type="PROSITE" id="PS50853">
    <property type="entry name" value="FN3"/>
    <property type="match status" value="1"/>
</dbReference>
<keyword evidence="11" id="KW-1185">Reference proteome</keyword>
<keyword evidence="5" id="KW-0808">Transferase</keyword>
<dbReference type="Gene3D" id="2.60.120.920">
    <property type="match status" value="1"/>
</dbReference>
<dbReference type="SUPFAM" id="SSF57845">
    <property type="entry name" value="B-box zinc-binding domain"/>
    <property type="match status" value="1"/>
</dbReference>
<dbReference type="AlphaFoldDB" id="A0A2K6R9T1"/>
<dbReference type="InterPro" id="IPR003877">
    <property type="entry name" value="SPRY_dom"/>
</dbReference>
<dbReference type="InterPro" id="IPR013320">
    <property type="entry name" value="ConA-like_dom_sf"/>
</dbReference>
<dbReference type="Pfam" id="PF00622">
    <property type="entry name" value="SPRY"/>
    <property type="match status" value="1"/>
</dbReference>
<dbReference type="InterPro" id="IPR050617">
    <property type="entry name" value="E3_ligase_FN3/SPRY"/>
</dbReference>
<dbReference type="Ensembl" id="ENSRROT00000062243.1">
    <property type="protein sequence ID" value="ENSRROP00000037771.1"/>
    <property type="gene ID" value="ENSRROG00000042297.1"/>
</dbReference>
<comment type="catalytic activity">
    <reaction evidence="1">
        <text>S-ubiquitinyl-[E2 ubiquitin-conjugating enzyme]-L-cysteine + [acceptor protein]-L-lysine = [E2 ubiquitin-conjugating enzyme]-L-cysteine + N(6)-ubiquitinyl-[acceptor protein]-L-lysine.</text>
        <dbReference type="EC" id="2.3.2.27"/>
    </reaction>
</comment>
<dbReference type="InterPro" id="IPR003961">
    <property type="entry name" value="FN3_dom"/>
</dbReference>
<evidence type="ECO:0000259" key="9">
    <source>
        <dbReference type="PROSITE" id="PS50853"/>
    </source>
</evidence>
<evidence type="ECO:0000256" key="6">
    <source>
        <dbReference type="ARBA" id="ARBA00023054"/>
    </source>
</evidence>
<dbReference type="PRINTS" id="PR01407">
    <property type="entry name" value="BUTYPHLNCDUF"/>
</dbReference>
<evidence type="ECO:0000256" key="3">
    <source>
        <dbReference type="ARBA" id="ARBA00012483"/>
    </source>
</evidence>
<accession>A0A2K6R9T1</accession>
<evidence type="ECO:0000256" key="7">
    <source>
        <dbReference type="SAM" id="Coils"/>
    </source>
</evidence>
<evidence type="ECO:0000256" key="4">
    <source>
        <dbReference type="ARBA" id="ARBA00022490"/>
    </source>
</evidence>
<dbReference type="InterPro" id="IPR001870">
    <property type="entry name" value="B30.2/SPRY"/>
</dbReference>
<evidence type="ECO:0000259" key="8">
    <source>
        <dbReference type="PROSITE" id="PS50188"/>
    </source>
</evidence>
<dbReference type="SUPFAM" id="SSF49899">
    <property type="entry name" value="Concanavalin A-like lectins/glucanases"/>
    <property type="match status" value="1"/>
</dbReference>
<evidence type="ECO:0000256" key="2">
    <source>
        <dbReference type="ARBA" id="ARBA00004496"/>
    </source>
</evidence>
<evidence type="ECO:0000313" key="10">
    <source>
        <dbReference type="Ensembl" id="ENSRROP00000037771.1"/>
    </source>
</evidence>
<dbReference type="EC" id="2.3.2.27" evidence="3"/>
<dbReference type="SUPFAM" id="SSF49265">
    <property type="entry name" value="Fibronectin type III"/>
    <property type="match status" value="1"/>
</dbReference>
<dbReference type="PANTHER" id="PTHR24099">
    <property type="entry name" value="E3 UBIQUITIN-PROTEIN LIGASE TRIM36-RELATED"/>
    <property type="match status" value="1"/>
</dbReference>
<keyword evidence="4" id="KW-0963">Cytoplasm</keyword>
<dbReference type="PROSITE" id="PS50188">
    <property type="entry name" value="B302_SPRY"/>
    <property type="match status" value="1"/>
</dbReference>
<dbReference type="CDD" id="cd00063">
    <property type="entry name" value="FN3"/>
    <property type="match status" value="1"/>
</dbReference>
<organism evidence="10 11">
    <name type="scientific">Rhinopithecus roxellana</name>
    <name type="common">Golden snub-nosed monkey</name>
    <name type="synonym">Pygathrix roxellana</name>
    <dbReference type="NCBI Taxonomy" id="61622"/>
    <lineage>
        <taxon>Eukaryota</taxon>
        <taxon>Metazoa</taxon>
        <taxon>Chordata</taxon>
        <taxon>Craniata</taxon>
        <taxon>Vertebrata</taxon>
        <taxon>Euteleostomi</taxon>
        <taxon>Mammalia</taxon>
        <taxon>Eutheria</taxon>
        <taxon>Euarchontoglires</taxon>
        <taxon>Primates</taxon>
        <taxon>Haplorrhini</taxon>
        <taxon>Catarrhini</taxon>
        <taxon>Cercopithecidae</taxon>
        <taxon>Colobinae</taxon>
        <taxon>Rhinopithecus</taxon>
    </lineage>
</organism>
<keyword evidence="6 7" id="KW-0175">Coiled coil</keyword>
<evidence type="ECO:0000256" key="5">
    <source>
        <dbReference type="ARBA" id="ARBA00022679"/>
    </source>
</evidence>
<dbReference type="Pfam" id="PF13765">
    <property type="entry name" value="PRY"/>
    <property type="match status" value="1"/>
</dbReference>
<dbReference type="PANTHER" id="PTHR24099:SF6">
    <property type="entry name" value="FIBRONECTIN TYPE III AND SPRY DOMAIN-CONTAINING PROTEIN 2"/>
    <property type="match status" value="1"/>
</dbReference>
<proteinExistence type="predicted"/>
<reference evidence="10" key="1">
    <citation type="submission" date="2025-08" db="UniProtKB">
        <authorList>
            <consortium name="Ensembl"/>
        </authorList>
    </citation>
    <scope>IDENTIFICATION</scope>
</reference>
<dbReference type="SMART" id="SM00449">
    <property type="entry name" value="SPRY"/>
    <property type="match status" value="1"/>
</dbReference>
<dbReference type="SMART" id="SM00060">
    <property type="entry name" value="FN3"/>
    <property type="match status" value="1"/>
</dbReference>
<evidence type="ECO:0000256" key="1">
    <source>
        <dbReference type="ARBA" id="ARBA00000900"/>
    </source>
</evidence>
<dbReference type="OMA" id="GIPNCEV"/>
<feature type="domain" description="Fibronectin type-III" evidence="9">
    <location>
        <begin position="426"/>
        <end position="522"/>
    </location>
</feature>
<dbReference type="InterPro" id="IPR006574">
    <property type="entry name" value="PRY"/>
</dbReference>
<feature type="coiled-coil region" evidence="7">
    <location>
        <begin position="261"/>
        <end position="288"/>
    </location>
</feature>
<dbReference type="FunFam" id="2.60.40.10:FF:001758">
    <property type="entry name" value="Fibronectin type III and SPRY domain containing 2"/>
    <property type="match status" value="1"/>
</dbReference>
<dbReference type="FunFam" id="2.60.120.920:FF:000051">
    <property type="entry name" value="Fibronectin type III and SPRY domain containing 2"/>
    <property type="match status" value="1"/>
</dbReference>
<reference evidence="10" key="2">
    <citation type="submission" date="2025-09" db="UniProtKB">
        <authorList>
            <consortium name="Ensembl"/>
        </authorList>
    </citation>
    <scope>IDENTIFICATION</scope>
</reference>
<name>A0A2K6R9T1_RHIRO</name>
<dbReference type="GO" id="GO:0005737">
    <property type="term" value="C:cytoplasm"/>
    <property type="evidence" value="ECO:0007669"/>
    <property type="project" value="UniProtKB-SubCell"/>
</dbReference>
<dbReference type="Proteomes" id="UP000233200">
    <property type="component" value="Unplaced"/>
</dbReference>
<gene>
    <name evidence="10" type="primary">FSD2</name>
</gene>
<dbReference type="InterPro" id="IPR003879">
    <property type="entry name" value="Butyrophylin_SPRY"/>
</dbReference>
<sequence length="707" mass="80596">VEEESGQELGLDRSTPKDFHFYHMDLHDSEDRLQLFPEENTRMKKEVVQAEMANESRGAGDGKAQRDLQEEVDELVHLYGLEDDHELGDEFVDEHMPRTAVSEYPPYVMKRRDPAREQRDWRLSGETAEAEDLGFGGWGSAGQCQDLREAYRYTHGRASEEYECYVIPEEEDEEEAADVFCVTCKTPIRAFQKVFDEHKEHEVIPLSEALESAKDEIHKNMYKLEKQIIEMENFANHLEEVFITVEENFGKQEQNFESHYNEILETLAQKYEEKIQALGEKKKEKLEALYGQLVSCGENLDTCKELMETIEEMCHEEKVDFIKVISVSFYTNRLGKFLKAKTDVEISAQPEFEDQTLDFSDVEQLMGSINTIPAPSAPVINPQAPNSATGSSVRVCWSLYSDDTVESYQLSYQPVQDSSPGKDQTAPSPPIIKTKEIRSCEEAVLICWESGNLNPVDSYTVELTQAESPEASGVTESVVGIPTCESLVQLQPGQSYIIYVRALNTGGPSVRSEPAAVHTIGSYFRLNKDTCHPWLIISEDGLTVVRSERRIPARELSSSDTRFTRCVAVMGNLIPVRGHHYWEVEVDEHLDYTVGVAFEDVTKQEDLGANCLSWCMRHTFASSRHKYEFLHNRTTPDIRITVPPKKIGILLDYENSKLSFFNVDLSQHLYTFSCQLHEFVYPCFSLENPGCLKVHNGISMPKHITFY</sequence>
<comment type="subcellular location">
    <subcellularLocation>
        <location evidence="2">Cytoplasm</location>
    </subcellularLocation>
</comment>
<protein>
    <recommendedName>
        <fullName evidence="3">RING-type E3 ubiquitin transferase</fullName>
        <ecNumber evidence="3">2.3.2.27</ecNumber>
    </recommendedName>
</protein>
<dbReference type="InterPro" id="IPR043136">
    <property type="entry name" value="B30.2/SPRY_sf"/>
</dbReference>
<dbReference type="Gene3D" id="3.30.160.60">
    <property type="entry name" value="Classic Zinc Finger"/>
    <property type="match status" value="1"/>
</dbReference>
<dbReference type="Gene3D" id="2.60.40.10">
    <property type="entry name" value="Immunoglobulins"/>
    <property type="match status" value="1"/>
</dbReference>
<dbReference type="InterPro" id="IPR013783">
    <property type="entry name" value="Ig-like_fold"/>
</dbReference>